<keyword evidence="2" id="KW-1185">Reference proteome</keyword>
<proteinExistence type="predicted"/>
<accession>A0A4R6X7Q7</accession>
<gene>
    <name evidence="1" type="ORF">C8D85_0430</name>
</gene>
<dbReference type="EMBL" id="SNZA01000001">
    <property type="protein sequence ID" value="TDR15076.1"/>
    <property type="molecule type" value="Genomic_DNA"/>
</dbReference>
<dbReference type="RefSeq" id="WP_133559711.1">
    <property type="nucleotide sequence ID" value="NZ_JAJGNH010000008.1"/>
</dbReference>
<name>A0A4R6X7Q7_9GAMM</name>
<comment type="caution">
    <text evidence="1">The sequence shown here is derived from an EMBL/GenBank/DDBJ whole genome shotgun (WGS) entry which is preliminary data.</text>
</comment>
<dbReference type="AlphaFoldDB" id="A0A4R6X7Q7"/>
<reference evidence="1 2" key="1">
    <citation type="submission" date="2019-03" db="EMBL/GenBank/DDBJ databases">
        <title>Genomic Encyclopedia of Type Strains, Phase IV (KMG-IV): sequencing the most valuable type-strain genomes for metagenomic binning, comparative biology and taxonomic classification.</title>
        <authorList>
            <person name="Goeker M."/>
        </authorList>
    </citation>
    <scope>NUCLEOTIDE SEQUENCE [LARGE SCALE GENOMIC DNA]</scope>
    <source>
        <strain evidence="1 2">DSM 5604</strain>
    </source>
</reference>
<sequence length="116" mass="13348">MSAIKHSAYRHQVTLKFSGLNNSTIPLVELYFTDTRAVDLIKLNAKSGIIVFHYDASLLALEEIINLLSELDVKPNTDSLWWRWKYRVAQQVSENIRANARHKPHCCAKAPNVHHR</sequence>
<evidence type="ECO:0000313" key="1">
    <source>
        <dbReference type="EMBL" id="TDR15076.1"/>
    </source>
</evidence>
<evidence type="ECO:0000313" key="2">
    <source>
        <dbReference type="Proteomes" id="UP000295729"/>
    </source>
</evidence>
<dbReference type="OrthoDB" id="5822659at2"/>
<protein>
    <submittedName>
        <fullName evidence="1">Uncharacterized protein</fullName>
    </submittedName>
</protein>
<organism evidence="1 2">
    <name type="scientific">Marinomonas communis</name>
    <dbReference type="NCBI Taxonomy" id="28254"/>
    <lineage>
        <taxon>Bacteria</taxon>
        <taxon>Pseudomonadati</taxon>
        <taxon>Pseudomonadota</taxon>
        <taxon>Gammaproteobacteria</taxon>
        <taxon>Oceanospirillales</taxon>
        <taxon>Oceanospirillaceae</taxon>
        <taxon>Marinomonas</taxon>
    </lineage>
</organism>
<dbReference type="Proteomes" id="UP000295729">
    <property type="component" value="Unassembled WGS sequence"/>
</dbReference>